<gene>
    <name evidence="2" type="ORF">CTI12_AA003570</name>
</gene>
<dbReference type="PANTHER" id="PTHR45786">
    <property type="entry name" value="DNA BINDING PROTEIN-LIKE"/>
    <property type="match status" value="1"/>
</dbReference>
<dbReference type="AlphaFoldDB" id="A0A2U1QMR8"/>
<dbReference type="EMBL" id="PKPP01000028">
    <property type="protein sequence ID" value="PWA99247.1"/>
    <property type="molecule type" value="Genomic_DNA"/>
</dbReference>
<comment type="caution">
    <text evidence="2">The sequence shown here is derived from an EMBL/GenBank/DDBJ whole genome shotgun (WGS) entry which is preliminary data.</text>
</comment>
<protein>
    <recommendedName>
        <fullName evidence="4">Helitron helicase-like domain-containing protein</fullName>
    </recommendedName>
</protein>
<reference evidence="2 3" key="1">
    <citation type="journal article" date="2018" name="Mol. Plant">
        <title>The genome of Artemisia annua provides insight into the evolution of Asteraceae family and artemisinin biosynthesis.</title>
        <authorList>
            <person name="Shen Q."/>
            <person name="Zhang L."/>
            <person name="Liao Z."/>
            <person name="Wang S."/>
            <person name="Yan T."/>
            <person name="Shi P."/>
            <person name="Liu M."/>
            <person name="Fu X."/>
            <person name="Pan Q."/>
            <person name="Wang Y."/>
            <person name="Lv Z."/>
            <person name="Lu X."/>
            <person name="Zhang F."/>
            <person name="Jiang W."/>
            <person name="Ma Y."/>
            <person name="Chen M."/>
            <person name="Hao X."/>
            <person name="Li L."/>
            <person name="Tang Y."/>
            <person name="Lv G."/>
            <person name="Zhou Y."/>
            <person name="Sun X."/>
            <person name="Brodelius P.E."/>
            <person name="Rose J.K.C."/>
            <person name="Tang K."/>
        </authorList>
    </citation>
    <scope>NUCLEOTIDE SEQUENCE [LARGE SCALE GENOMIC DNA]</scope>
    <source>
        <strain evidence="3">cv. Huhao1</strain>
        <tissue evidence="2">Leaf</tissue>
    </source>
</reference>
<name>A0A2U1QMR8_ARTAN</name>
<accession>A0A2U1QMR8</accession>
<dbReference type="Proteomes" id="UP000245207">
    <property type="component" value="Unassembled WGS sequence"/>
</dbReference>
<keyword evidence="3" id="KW-1185">Reference proteome</keyword>
<feature type="compositionally biased region" description="Basic and acidic residues" evidence="1">
    <location>
        <begin position="485"/>
        <end position="497"/>
    </location>
</feature>
<organism evidence="2 3">
    <name type="scientific">Artemisia annua</name>
    <name type="common">Sweet wormwood</name>
    <dbReference type="NCBI Taxonomy" id="35608"/>
    <lineage>
        <taxon>Eukaryota</taxon>
        <taxon>Viridiplantae</taxon>
        <taxon>Streptophyta</taxon>
        <taxon>Embryophyta</taxon>
        <taxon>Tracheophyta</taxon>
        <taxon>Spermatophyta</taxon>
        <taxon>Magnoliopsida</taxon>
        <taxon>eudicotyledons</taxon>
        <taxon>Gunneridae</taxon>
        <taxon>Pentapetalae</taxon>
        <taxon>asterids</taxon>
        <taxon>campanulids</taxon>
        <taxon>Asterales</taxon>
        <taxon>Asteraceae</taxon>
        <taxon>Asteroideae</taxon>
        <taxon>Anthemideae</taxon>
        <taxon>Artemisiinae</taxon>
        <taxon>Artemisia</taxon>
    </lineage>
</organism>
<feature type="region of interest" description="Disordered" evidence="1">
    <location>
        <begin position="368"/>
        <end position="431"/>
    </location>
</feature>
<proteinExistence type="predicted"/>
<evidence type="ECO:0000313" key="3">
    <source>
        <dbReference type="Proteomes" id="UP000245207"/>
    </source>
</evidence>
<evidence type="ECO:0000256" key="1">
    <source>
        <dbReference type="SAM" id="MobiDB-lite"/>
    </source>
</evidence>
<feature type="compositionally biased region" description="Basic and acidic residues" evidence="1">
    <location>
        <begin position="368"/>
        <end position="383"/>
    </location>
</feature>
<evidence type="ECO:0000313" key="2">
    <source>
        <dbReference type="EMBL" id="PWA99247.1"/>
    </source>
</evidence>
<sequence length="650" mass="73214">MKTKQKAVRRVPSSSCVPSLDLSLGVQHTDSESSAFKRKRPVIDNFSHDHSVQNMTKKICMQRRKPCHKHMVHKTPTAIEKTTATCNSGTSSTLNSTCNNSISNLDNHHVHENSILDSTAVQSNGAKHHLQASRVSGRNQRHFPRNSTPMEVGQRNACYQTTLSTMNTSDNGGRHRKRPRFIQNTQQHLYGGSNNTNQNRNQRRRLRQGHLQVMFPLAVAHKHANIVKLCSGVMNDSKKVPKHVQNTIAVAIMVLDNHNELVKLFRTARDKMEDADVPSFKLKLFGVVGTKQYDLPAGDSIGAIVFEGGPDVSTNYDVIIETRGGQPQRIDKLNPHYMALHFPILFIHGEEGYHLGLKLQQKEGDELMADNPEHSPVPKDHGKQAVAENQETVTQHEPVPQPHGKDHGKQSVAETQETVTEHEPPTNLLTLKPTDFNKSLYVKVYRKWTTINKASVPVMHSCILLDQKVHLRIHAQKLSKLMADNPEHSPVPKDHGKQAVAETQETVTQHEPVPQPHGKDHGKQAVAETQETVTEHEPVPQPHGKEIMAQPQPTNLLTLKPTDFNKSLYVKVYRKWTTINKTSVPVMHSCILLDQKNRLCQKKKRKLPKYAGHSFKVINQKQQHQQPKNPKQMTRPATLSTRNAHLALDL</sequence>
<dbReference type="PANTHER" id="PTHR45786:SF74">
    <property type="entry name" value="ATP-DEPENDENT DNA HELICASE"/>
    <property type="match status" value="1"/>
</dbReference>
<evidence type="ECO:0008006" key="4">
    <source>
        <dbReference type="Google" id="ProtNLM"/>
    </source>
</evidence>
<dbReference type="OrthoDB" id="1928976at2759"/>
<feature type="region of interest" description="Disordered" evidence="1">
    <location>
        <begin position="485"/>
        <end position="529"/>
    </location>
</feature>